<name>A0A7J0E291_9ERIC</name>
<dbReference type="InterPro" id="IPR001837">
    <property type="entry name" value="Adenylate_cyclase-assoc_CAP"/>
</dbReference>
<keyword evidence="5" id="KW-1185">Reference proteome</keyword>
<dbReference type="Gene3D" id="2.160.20.70">
    <property type="match status" value="1"/>
</dbReference>
<dbReference type="InterPro" id="IPR006599">
    <property type="entry name" value="CARP_motif"/>
</dbReference>
<dbReference type="InterPro" id="IPR016098">
    <property type="entry name" value="CAP/MinC_C"/>
</dbReference>
<proteinExistence type="inferred from homology"/>
<dbReference type="InterPro" id="IPR013912">
    <property type="entry name" value="Adenylate_cyclase-assoc_CAP_C"/>
</dbReference>
<evidence type="ECO:0000256" key="2">
    <source>
        <dbReference type="SAM" id="MobiDB-lite"/>
    </source>
</evidence>
<evidence type="ECO:0000259" key="3">
    <source>
        <dbReference type="PROSITE" id="PS51329"/>
    </source>
</evidence>
<dbReference type="GO" id="GO:0003779">
    <property type="term" value="F:actin binding"/>
    <property type="evidence" value="ECO:0007669"/>
    <property type="project" value="InterPro"/>
</dbReference>
<dbReference type="OrthoDB" id="1601at2759"/>
<dbReference type="GO" id="GO:0008179">
    <property type="term" value="F:adenylate cyclase binding"/>
    <property type="evidence" value="ECO:0007669"/>
    <property type="project" value="TreeGrafter"/>
</dbReference>
<dbReference type="Pfam" id="PF08603">
    <property type="entry name" value="CAP_C"/>
    <property type="match status" value="1"/>
</dbReference>
<gene>
    <name evidence="4" type="ORF">Acr_00g0100620</name>
</gene>
<evidence type="ECO:0000256" key="1">
    <source>
        <dbReference type="ARBA" id="ARBA00007659"/>
    </source>
</evidence>
<comment type="similarity">
    <text evidence="1">Belongs to the CAP family.</text>
</comment>
<dbReference type="AlphaFoldDB" id="A0A7J0E291"/>
<dbReference type="EMBL" id="BJWL01000464">
    <property type="protein sequence ID" value="GFS46178.1"/>
    <property type="molecule type" value="Genomic_DNA"/>
</dbReference>
<evidence type="ECO:0000313" key="4">
    <source>
        <dbReference type="EMBL" id="GFS46178.1"/>
    </source>
</evidence>
<dbReference type="SMART" id="SM00673">
    <property type="entry name" value="CARP"/>
    <property type="match status" value="1"/>
</dbReference>
<dbReference type="PANTHER" id="PTHR10652">
    <property type="entry name" value="ADENYLYL CYCLASE-ASSOCIATED PROTEIN"/>
    <property type="match status" value="1"/>
</dbReference>
<dbReference type="GO" id="GO:0019933">
    <property type="term" value="P:cAMP-mediated signaling"/>
    <property type="evidence" value="ECO:0007669"/>
    <property type="project" value="TreeGrafter"/>
</dbReference>
<reference evidence="5" key="1">
    <citation type="submission" date="2019-07" db="EMBL/GenBank/DDBJ databases">
        <title>De Novo Assembly of kiwifruit Actinidia rufa.</title>
        <authorList>
            <person name="Sugita-Konishi S."/>
            <person name="Sato K."/>
            <person name="Mori E."/>
            <person name="Abe Y."/>
            <person name="Kisaki G."/>
            <person name="Hamano K."/>
            <person name="Suezawa K."/>
            <person name="Otani M."/>
            <person name="Fukuda T."/>
            <person name="Manabe T."/>
            <person name="Gomi K."/>
            <person name="Tabuchi M."/>
            <person name="Akimitsu K."/>
            <person name="Kataoka I."/>
        </authorList>
    </citation>
    <scope>NUCLEOTIDE SEQUENCE [LARGE SCALE GENOMIC DNA]</scope>
    <source>
        <strain evidence="5">cv. Fuchu</strain>
    </source>
</reference>
<dbReference type="InterPro" id="IPR017901">
    <property type="entry name" value="C-CAP_CF_C-like"/>
</dbReference>
<dbReference type="SUPFAM" id="SSF69340">
    <property type="entry name" value="C-terminal domain of adenylylcyclase associated protein"/>
    <property type="match status" value="1"/>
</dbReference>
<comment type="caution">
    <text evidence="4">The sequence shown here is derived from an EMBL/GenBank/DDBJ whole genome shotgun (WGS) entry which is preliminary data.</text>
</comment>
<dbReference type="GO" id="GO:0007015">
    <property type="term" value="P:actin filament organization"/>
    <property type="evidence" value="ECO:0007669"/>
    <property type="project" value="TreeGrafter"/>
</dbReference>
<dbReference type="InterPro" id="IPR036223">
    <property type="entry name" value="CAP_C_sf"/>
</dbReference>
<dbReference type="PROSITE" id="PS51329">
    <property type="entry name" value="C_CAP_COFACTOR_C"/>
    <property type="match status" value="1"/>
</dbReference>
<accession>A0A7J0E291</accession>
<organism evidence="4 5">
    <name type="scientific">Actinidia rufa</name>
    <dbReference type="NCBI Taxonomy" id="165716"/>
    <lineage>
        <taxon>Eukaryota</taxon>
        <taxon>Viridiplantae</taxon>
        <taxon>Streptophyta</taxon>
        <taxon>Embryophyta</taxon>
        <taxon>Tracheophyta</taxon>
        <taxon>Spermatophyta</taxon>
        <taxon>Magnoliopsida</taxon>
        <taxon>eudicotyledons</taxon>
        <taxon>Gunneridae</taxon>
        <taxon>Pentapetalae</taxon>
        <taxon>asterids</taxon>
        <taxon>Ericales</taxon>
        <taxon>Actinidiaceae</taxon>
        <taxon>Actinidia</taxon>
    </lineage>
</organism>
<evidence type="ECO:0000313" key="5">
    <source>
        <dbReference type="Proteomes" id="UP000585474"/>
    </source>
</evidence>
<protein>
    <submittedName>
        <fullName evidence="4">Cyclase associated protein 1</fullName>
    </submittedName>
</protein>
<dbReference type="Proteomes" id="UP000585474">
    <property type="component" value="Unassembled WGS sequence"/>
</dbReference>
<feature type="region of interest" description="Disordered" evidence="2">
    <location>
        <begin position="162"/>
        <end position="192"/>
    </location>
</feature>
<dbReference type="GO" id="GO:0005737">
    <property type="term" value="C:cytoplasm"/>
    <property type="evidence" value="ECO:0007669"/>
    <property type="project" value="TreeGrafter"/>
</dbReference>
<sequence>MHIYTLAYNEPPDLREREGINGGEADREAGIGGGAARGAVFGVPAGCFSGDAAEMDLATIAFDDLIPQFIGRASVAAEKIGGQVLDVTKVLAEAFSAQRELLVKVKQSQAMWDFTHTFPHAKRGDVSLTALAWIAFTGKDCGMSMPISCGRASTSVSAPAKASTSVAPAPPPPPPASLFSSEPPQSSSPRPKEGMAAVFLEISSGKSVTLGLRKVTDDMKAKNCADRTGIIGASEKETSVRSPSVSQAGPPKFELQMVRKVNNITVDKCTKMGLVFTDVVAACEIVNCNGVGVQCQVSISFLNSVHF</sequence>
<dbReference type="PANTHER" id="PTHR10652:SF0">
    <property type="entry name" value="ADENYLYL CYCLASE-ASSOCIATED PROTEIN"/>
    <property type="match status" value="1"/>
</dbReference>
<feature type="domain" description="C-CAP/cofactor C-like" evidence="3">
    <location>
        <begin position="183"/>
        <end position="307"/>
    </location>
</feature>
<feature type="compositionally biased region" description="Low complexity" evidence="2">
    <location>
        <begin position="177"/>
        <end position="189"/>
    </location>
</feature>